<organism evidence="1">
    <name type="scientific">Oryza meridionalis</name>
    <dbReference type="NCBI Taxonomy" id="40149"/>
    <lineage>
        <taxon>Eukaryota</taxon>
        <taxon>Viridiplantae</taxon>
        <taxon>Streptophyta</taxon>
        <taxon>Embryophyta</taxon>
        <taxon>Tracheophyta</taxon>
        <taxon>Spermatophyta</taxon>
        <taxon>Magnoliopsida</taxon>
        <taxon>Liliopsida</taxon>
        <taxon>Poales</taxon>
        <taxon>Poaceae</taxon>
        <taxon>BOP clade</taxon>
        <taxon>Oryzoideae</taxon>
        <taxon>Oryzeae</taxon>
        <taxon>Oryzinae</taxon>
        <taxon>Oryza</taxon>
    </lineage>
</organism>
<dbReference type="Proteomes" id="UP000008021">
    <property type="component" value="Chromosome 11"/>
</dbReference>
<accession>A0A0E0F606</accession>
<dbReference type="EnsemblPlants" id="OMERI11G11970.1">
    <property type="protein sequence ID" value="OMERI11G11970.1"/>
    <property type="gene ID" value="OMERI11G11970"/>
</dbReference>
<reference evidence="1" key="2">
    <citation type="submission" date="2018-05" db="EMBL/GenBank/DDBJ databases">
        <title>OmerRS3 (Oryza meridionalis Reference Sequence Version 3).</title>
        <authorList>
            <person name="Zhang J."/>
            <person name="Kudrna D."/>
            <person name="Lee S."/>
            <person name="Talag J."/>
            <person name="Welchert J."/>
            <person name="Wing R.A."/>
        </authorList>
    </citation>
    <scope>NUCLEOTIDE SEQUENCE [LARGE SCALE GENOMIC DNA]</scope>
    <source>
        <strain evidence="1">cv. OR44</strain>
    </source>
</reference>
<proteinExistence type="predicted"/>
<keyword evidence="2" id="KW-1185">Reference proteome</keyword>
<evidence type="ECO:0000313" key="2">
    <source>
        <dbReference type="Proteomes" id="UP000008021"/>
    </source>
</evidence>
<dbReference type="HOGENOM" id="CLU_1629685_0_0_1"/>
<sequence>MEAGFGRHNAYVAWAHMSLTSFSSPSLISYSIPSLMAMVRWARLRSSEVLAGADGLVAPAYPWPSTAASTCHHLLPSSFPFRWQRQPALVHVPRPEPGHAIAHVATPSQSRVLPARALAPGTLLNTAVAERCVDLEEEGWDMGEKRMQPRVATRFSTIIELMA</sequence>
<reference evidence="1" key="1">
    <citation type="submission" date="2015-04" db="UniProtKB">
        <authorList>
            <consortium name="EnsemblPlants"/>
        </authorList>
    </citation>
    <scope>IDENTIFICATION</scope>
</reference>
<name>A0A0E0F606_9ORYZ</name>
<dbReference type="AlphaFoldDB" id="A0A0E0F606"/>
<protein>
    <submittedName>
        <fullName evidence="1">Uncharacterized protein</fullName>
    </submittedName>
</protein>
<dbReference type="Gramene" id="OMERI11G11970.1">
    <property type="protein sequence ID" value="OMERI11G11970.1"/>
    <property type="gene ID" value="OMERI11G11970"/>
</dbReference>
<evidence type="ECO:0000313" key="1">
    <source>
        <dbReference type="EnsemblPlants" id="OMERI11G11970.1"/>
    </source>
</evidence>